<dbReference type="InterPro" id="IPR003661">
    <property type="entry name" value="HisK_dim/P_dom"/>
</dbReference>
<dbReference type="InterPro" id="IPR004358">
    <property type="entry name" value="Sig_transdc_His_kin-like_C"/>
</dbReference>
<dbReference type="SUPFAM" id="SSF55874">
    <property type="entry name" value="ATPase domain of HSP90 chaperone/DNA topoisomerase II/histidine kinase"/>
    <property type="match status" value="1"/>
</dbReference>
<dbReference type="PANTHER" id="PTHR43304:SF1">
    <property type="entry name" value="PAC DOMAIN-CONTAINING PROTEIN"/>
    <property type="match status" value="1"/>
</dbReference>
<evidence type="ECO:0000256" key="5">
    <source>
        <dbReference type="ARBA" id="ARBA00022679"/>
    </source>
</evidence>
<feature type="transmembrane region" description="Helical" evidence="12">
    <location>
        <begin position="295"/>
        <end position="315"/>
    </location>
</feature>
<keyword evidence="6 12" id="KW-0812">Transmembrane</keyword>
<evidence type="ECO:0000259" key="13">
    <source>
        <dbReference type="PROSITE" id="PS50109"/>
    </source>
</evidence>
<keyword evidence="8 12" id="KW-1133">Transmembrane helix</keyword>
<evidence type="ECO:0000256" key="6">
    <source>
        <dbReference type="ARBA" id="ARBA00022692"/>
    </source>
</evidence>
<keyword evidence="10" id="KW-0175">Coiled coil</keyword>
<feature type="region of interest" description="Disordered" evidence="11">
    <location>
        <begin position="1"/>
        <end position="61"/>
    </location>
</feature>
<dbReference type="PANTHER" id="PTHR43304">
    <property type="entry name" value="PHYTOCHROME-LIKE PROTEIN CPH1"/>
    <property type="match status" value="1"/>
</dbReference>
<keyword evidence="5" id="KW-0808">Transferase</keyword>
<feature type="transmembrane region" description="Helical" evidence="12">
    <location>
        <begin position="118"/>
        <end position="141"/>
    </location>
</feature>
<evidence type="ECO:0000256" key="3">
    <source>
        <dbReference type="ARBA" id="ARBA00012438"/>
    </source>
</evidence>
<comment type="subcellular location">
    <subcellularLocation>
        <location evidence="2">Cell membrane</location>
    </subcellularLocation>
</comment>
<feature type="compositionally biased region" description="Basic and acidic residues" evidence="11">
    <location>
        <begin position="1"/>
        <end position="10"/>
    </location>
</feature>
<dbReference type="Pfam" id="PF05227">
    <property type="entry name" value="CHASE3"/>
    <property type="match status" value="1"/>
</dbReference>
<feature type="coiled-coil region" evidence="10">
    <location>
        <begin position="368"/>
        <end position="402"/>
    </location>
</feature>
<proteinExistence type="predicted"/>
<gene>
    <name evidence="15" type="ORF">NWFMUON74_56150</name>
</gene>
<protein>
    <recommendedName>
        <fullName evidence="3">histidine kinase</fullName>
        <ecNumber evidence="3">2.7.13.3</ecNumber>
    </recommendedName>
</protein>
<dbReference type="PRINTS" id="PR00344">
    <property type="entry name" value="BCTRLSENSOR"/>
</dbReference>
<dbReference type="InterPro" id="IPR007891">
    <property type="entry name" value="CHASE3"/>
</dbReference>
<keyword evidence="7 15" id="KW-0418">Kinase</keyword>
<evidence type="ECO:0000259" key="14">
    <source>
        <dbReference type="PROSITE" id="PS50885"/>
    </source>
</evidence>
<dbReference type="Pfam" id="PF02518">
    <property type="entry name" value="HATPase_c"/>
    <property type="match status" value="1"/>
</dbReference>
<feature type="compositionally biased region" description="Low complexity" evidence="11">
    <location>
        <begin position="18"/>
        <end position="28"/>
    </location>
</feature>
<name>A0A7G1KUH7_9NOCA</name>
<dbReference type="InterPro" id="IPR003594">
    <property type="entry name" value="HATPase_dom"/>
</dbReference>
<evidence type="ECO:0000313" key="16">
    <source>
        <dbReference type="Proteomes" id="UP000516173"/>
    </source>
</evidence>
<reference evidence="15 16" key="1">
    <citation type="submission" date="2020-08" db="EMBL/GenBank/DDBJ databases">
        <title>Genome Sequencing of Nocardia wallacei strain FMUON74 and assembly.</title>
        <authorList>
            <person name="Toyokawa M."/>
            <person name="Uesaka K."/>
        </authorList>
    </citation>
    <scope>NUCLEOTIDE SEQUENCE [LARGE SCALE GENOMIC DNA]</scope>
    <source>
        <strain evidence="15 16">FMUON74</strain>
    </source>
</reference>
<sequence length="639" mass="70124">MDASRPDVVDVSRSGEGVSRSNVVNASRSGEDVSRSDVVDVSRSDVVNHSRSEEMDASRSNVLDVSRSDVLDASRSGEDVSRSDVVNSPRADVAASRRVPVMGARPGGLVGRLSVQRWFYVVLASMVLLVIVATGVGVRLLQQTGEVSDRLIDRTEPAATEAYRLQAALMNQQTGVRGYALSANEQFLEPYFQGEQDEARAAARMRSLIGDRPELVAELDAVEQLATQWRTEYALPLIDAVTANSAPAAGPNAVLGGKATFDRLRARFDTQNAELSAAIAADRAELAHTRAVRDWVLGGMVALFLLTGVVSAVLVRRLVTRPLQDLRSASLRVAGGDFEHRIAARGPADLRTMAQTVEAMRRRIVEELASSRAQQQVLARQAEELDEQAVELRRSNAELEQFAYVASHDLQEPLRKVASFCQLLEKRYGDKFDERGTQYLMYAVDGARRMQVLINDLLTFSRVGRLGEDKVVVSLDQALDRALDNLGTAIEESGARVHRPEQLPELHAAPTLLVMLWQNLIGNAVKFRHPDRNPVVRIDCVSEPGDEGEIWRLCVTDNGIGIPDEFSEKVFVIFQRLHGRDEYGGTGIGLALCKKIVEYHGGRIWLDTTYTDGTRLYFTLPANNEDTAATPAEVEGAPA</sequence>
<dbReference type="InterPro" id="IPR005467">
    <property type="entry name" value="His_kinase_dom"/>
</dbReference>
<dbReference type="PROSITE" id="PS50109">
    <property type="entry name" value="HIS_KIN"/>
    <property type="match status" value="1"/>
</dbReference>
<accession>A0A7G1KUH7</accession>
<feature type="domain" description="HAMP" evidence="14">
    <location>
        <begin position="317"/>
        <end position="369"/>
    </location>
</feature>
<dbReference type="PROSITE" id="PS50885">
    <property type="entry name" value="HAMP"/>
    <property type="match status" value="1"/>
</dbReference>
<dbReference type="GO" id="GO:0000155">
    <property type="term" value="F:phosphorelay sensor kinase activity"/>
    <property type="evidence" value="ECO:0007669"/>
    <property type="project" value="InterPro"/>
</dbReference>
<feature type="compositionally biased region" description="Basic and acidic residues" evidence="11">
    <location>
        <begin position="29"/>
        <end position="57"/>
    </location>
</feature>
<dbReference type="SUPFAM" id="SSF158472">
    <property type="entry name" value="HAMP domain-like"/>
    <property type="match status" value="1"/>
</dbReference>
<dbReference type="InterPro" id="IPR003660">
    <property type="entry name" value="HAMP_dom"/>
</dbReference>
<keyword evidence="12" id="KW-0472">Membrane</keyword>
<keyword evidence="4" id="KW-0597">Phosphoprotein</keyword>
<dbReference type="CDD" id="cd06225">
    <property type="entry name" value="HAMP"/>
    <property type="match status" value="1"/>
</dbReference>
<evidence type="ECO:0000256" key="8">
    <source>
        <dbReference type="ARBA" id="ARBA00022989"/>
    </source>
</evidence>
<dbReference type="SMART" id="SM00388">
    <property type="entry name" value="HisKA"/>
    <property type="match status" value="1"/>
</dbReference>
<dbReference type="InterPro" id="IPR052162">
    <property type="entry name" value="Sensor_kinase/Photoreceptor"/>
</dbReference>
<comment type="catalytic activity">
    <reaction evidence="1">
        <text>ATP + protein L-histidine = ADP + protein N-phospho-L-histidine.</text>
        <dbReference type="EC" id="2.7.13.3"/>
    </reaction>
</comment>
<dbReference type="EMBL" id="AP023396">
    <property type="protein sequence ID" value="BCK57843.1"/>
    <property type="molecule type" value="Genomic_DNA"/>
</dbReference>
<evidence type="ECO:0000256" key="12">
    <source>
        <dbReference type="SAM" id="Phobius"/>
    </source>
</evidence>
<feature type="domain" description="Histidine kinase" evidence="13">
    <location>
        <begin position="405"/>
        <end position="624"/>
    </location>
</feature>
<evidence type="ECO:0000256" key="1">
    <source>
        <dbReference type="ARBA" id="ARBA00000085"/>
    </source>
</evidence>
<dbReference type="GO" id="GO:0005886">
    <property type="term" value="C:plasma membrane"/>
    <property type="evidence" value="ECO:0007669"/>
    <property type="project" value="UniProtKB-SubCell"/>
</dbReference>
<dbReference type="SMART" id="SM00304">
    <property type="entry name" value="HAMP"/>
    <property type="match status" value="1"/>
</dbReference>
<dbReference type="EC" id="2.7.13.3" evidence="3"/>
<dbReference type="InterPro" id="IPR036097">
    <property type="entry name" value="HisK_dim/P_sf"/>
</dbReference>
<keyword evidence="16" id="KW-1185">Reference proteome</keyword>
<dbReference type="SMART" id="SM00387">
    <property type="entry name" value="HATPase_c"/>
    <property type="match status" value="1"/>
</dbReference>
<dbReference type="Pfam" id="PF00512">
    <property type="entry name" value="HisKA"/>
    <property type="match status" value="1"/>
</dbReference>
<dbReference type="Gene3D" id="1.10.287.130">
    <property type="match status" value="1"/>
</dbReference>
<dbReference type="CDD" id="cd00082">
    <property type="entry name" value="HisKA"/>
    <property type="match status" value="1"/>
</dbReference>
<dbReference type="CDD" id="cd16921">
    <property type="entry name" value="HATPase_FilI-like"/>
    <property type="match status" value="1"/>
</dbReference>
<evidence type="ECO:0000256" key="2">
    <source>
        <dbReference type="ARBA" id="ARBA00004236"/>
    </source>
</evidence>
<keyword evidence="9" id="KW-0902">Two-component regulatory system</keyword>
<organism evidence="15 16">
    <name type="scientific">Nocardia wallacei</name>
    <dbReference type="NCBI Taxonomy" id="480035"/>
    <lineage>
        <taxon>Bacteria</taxon>
        <taxon>Bacillati</taxon>
        <taxon>Actinomycetota</taxon>
        <taxon>Actinomycetes</taxon>
        <taxon>Mycobacteriales</taxon>
        <taxon>Nocardiaceae</taxon>
        <taxon>Nocardia</taxon>
    </lineage>
</organism>
<dbReference type="KEGG" id="nwl:NWFMUON74_56150"/>
<dbReference type="AlphaFoldDB" id="A0A7G1KUH7"/>
<dbReference type="Gene3D" id="6.10.340.10">
    <property type="match status" value="1"/>
</dbReference>
<dbReference type="Gene3D" id="3.30.565.10">
    <property type="entry name" value="Histidine kinase-like ATPase, C-terminal domain"/>
    <property type="match status" value="1"/>
</dbReference>
<evidence type="ECO:0000256" key="10">
    <source>
        <dbReference type="SAM" id="Coils"/>
    </source>
</evidence>
<evidence type="ECO:0000313" key="15">
    <source>
        <dbReference type="EMBL" id="BCK57843.1"/>
    </source>
</evidence>
<dbReference type="Pfam" id="PF00672">
    <property type="entry name" value="HAMP"/>
    <property type="match status" value="1"/>
</dbReference>
<evidence type="ECO:0000256" key="9">
    <source>
        <dbReference type="ARBA" id="ARBA00023012"/>
    </source>
</evidence>
<dbReference type="SUPFAM" id="SSF47384">
    <property type="entry name" value="Homodimeric domain of signal transducing histidine kinase"/>
    <property type="match status" value="1"/>
</dbReference>
<dbReference type="CDD" id="cd19410">
    <property type="entry name" value="HK9-like_sensor"/>
    <property type="match status" value="1"/>
</dbReference>
<evidence type="ECO:0000256" key="11">
    <source>
        <dbReference type="SAM" id="MobiDB-lite"/>
    </source>
</evidence>
<dbReference type="InterPro" id="IPR036890">
    <property type="entry name" value="HATPase_C_sf"/>
</dbReference>
<dbReference type="Proteomes" id="UP000516173">
    <property type="component" value="Chromosome"/>
</dbReference>
<evidence type="ECO:0000256" key="4">
    <source>
        <dbReference type="ARBA" id="ARBA00022553"/>
    </source>
</evidence>
<evidence type="ECO:0000256" key="7">
    <source>
        <dbReference type="ARBA" id="ARBA00022777"/>
    </source>
</evidence>